<reference evidence="3" key="1">
    <citation type="journal article" date="2008" name="Genome Res.">
        <title>The genome of Pelotomaculum thermopropionicum reveals niche-associated evolution in anaerobic microbiota.</title>
        <authorList>
            <person name="Kosaka T."/>
            <person name="Kato S."/>
            <person name="Shimoyama T."/>
            <person name="Ishii S."/>
            <person name="Abe T."/>
            <person name="Watanabe K."/>
        </authorList>
    </citation>
    <scope>NUCLEOTIDE SEQUENCE [LARGE SCALE GENOMIC DNA]</scope>
    <source>
        <strain evidence="3">DSM 13744 / JCM 10971 / SI</strain>
    </source>
</reference>
<dbReference type="EMBL" id="AP009389">
    <property type="protein sequence ID" value="BAF60196.1"/>
    <property type="molecule type" value="Genomic_DNA"/>
</dbReference>
<accession>A5D0M6</accession>
<feature type="region of interest" description="Disordered" evidence="1">
    <location>
        <begin position="57"/>
        <end position="83"/>
    </location>
</feature>
<dbReference type="STRING" id="370438.PTH_2015"/>
<keyword evidence="3" id="KW-1185">Reference proteome</keyword>
<feature type="compositionally biased region" description="Acidic residues" evidence="1">
    <location>
        <begin position="58"/>
        <end position="78"/>
    </location>
</feature>
<evidence type="ECO:0000313" key="3">
    <source>
        <dbReference type="Proteomes" id="UP000006556"/>
    </source>
</evidence>
<dbReference type="HOGENOM" id="CLU_2247467_0_0_9"/>
<evidence type="ECO:0000313" key="2">
    <source>
        <dbReference type="EMBL" id="BAF60196.1"/>
    </source>
</evidence>
<dbReference type="KEGG" id="pth:PTH_2015"/>
<sequence>MLYFLRIDNPAGPDKADTENEENQDQEEDESPVAECRRDLFNLNVCHFWTSLKIDSVNEQEADTENEENQDQEEDESPAAEPGYSFHFSFHVLASFSSSVQDKN</sequence>
<protein>
    <submittedName>
        <fullName evidence="2">Uncharacterized protein</fullName>
    </submittedName>
</protein>
<feature type="region of interest" description="Disordered" evidence="1">
    <location>
        <begin position="1"/>
        <end position="32"/>
    </location>
</feature>
<dbReference type="AlphaFoldDB" id="A5D0M6"/>
<dbReference type="Proteomes" id="UP000006556">
    <property type="component" value="Chromosome"/>
</dbReference>
<name>A5D0M6_PELTS</name>
<feature type="compositionally biased region" description="Acidic residues" evidence="1">
    <location>
        <begin position="19"/>
        <end position="32"/>
    </location>
</feature>
<organism evidence="2 3">
    <name type="scientific">Pelotomaculum thermopropionicum (strain DSM 13744 / JCM 10971 / SI)</name>
    <dbReference type="NCBI Taxonomy" id="370438"/>
    <lineage>
        <taxon>Bacteria</taxon>
        <taxon>Bacillati</taxon>
        <taxon>Bacillota</taxon>
        <taxon>Clostridia</taxon>
        <taxon>Eubacteriales</taxon>
        <taxon>Desulfotomaculaceae</taxon>
        <taxon>Pelotomaculum</taxon>
    </lineage>
</organism>
<evidence type="ECO:0000256" key="1">
    <source>
        <dbReference type="SAM" id="MobiDB-lite"/>
    </source>
</evidence>
<gene>
    <name evidence="2" type="ordered locus">PTH_2015</name>
</gene>
<proteinExistence type="predicted"/>